<reference evidence="1" key="2">
    <citation type="submission" date="2022-08" db="UniProtKB">
        <authorList>
            <consortium name="EnsemblMetazoa"/>
        </authorList>
    </citation>
    <scope>IDENTIFICATION</scope>
    <source>
        <strain evidence="1">STECLA/ALBI9_A</strain>
    </source>
</reference>
<protein>
    <submittedName>
        <fullName evidence="1">Uncharacterized protein</fullName>
    </submittedName>
</protein>
<proteinExistence type="predicted"/>
<keyword evidence="2" id="KW-1185">Reference proteome</keyword>
<evidence type="ECO:0000313" key="1">
    <source>
        <dbReference type="EnsemblMetazoa" id="AALB014656-PA"/>
    </source>
</evidence>
<sequence>MGRSLSPSGDNQFGSFCHSLSPIVDCMRQCGNYRLRRSISLQAIASAEQAP</sequence>
<name>A0A182FYG6_ANOAL</name>
<reference evidence="1 2" key="1">
    <citation type="journal article" date="2017" name="G3 (Bethesda)">
        <title>The Physical Genome Mapping of Anopheles albimanus Corrected Scaffold Misassemblies and Identified Interarm Rearrangements in Genus Anopheles.</title>
        <authorList>
            <person name="Artemov G.N."/>
            <person name="Peery A.N."/>
            <person name="Jiang X."/>
            <person name="Tu Z."/>
            <person name="Stegniy V.N."/>
            <person name="Sharakhova M.V."/>
            <person name="Sharakhov I.V."/>
        </authorList>
    </citation>
    <scope>NUCLEOTIDE SEQUENCE [LARGE SCALE GENOMIC DNA]</scope>
    <source>
        <strain evidence="1 2">ALBI9_A</strain>
    </source>
</reference>
<evidence type="ECO:0000313" key="2">
    <source>
        <dbReference type="Proteomes" id="UP000069272"/>
    </source>
</evidence>
<dbReference type="EnsemblMetazoa" id="AALB014656-RA">
    <property type="protein sequence ID" value="AALB014656-PA"/>
    <property type="gene ID" value="AALB014656"/>
</dbReference>
<organism evidence="1 2">
    <name type="scientific">Anopheles albimanus</name>
    <name type="common">New world malaria mosquito</name>
    <dbReference type="NCBI Taxonomy" id="7167"/>
    <lineage>
        <taxon>Eukaryota</taxon>
        <taxon>Metazoa</taxon>
        <taxon>Ecdysozoa</taxon>
        <taxon>Arthropoda</taxon>
        <taxon>Hexapoda</taxon>
        <taxon>Insecta</taxon>
        <taxon>Pterygota</taxon>
        <taxon>Neoptera</taxon>
        <taxon>Endopterygota</taxon>
        <taxon>Diptera</taxon>
        <taxon>Nematocera</taxon>
        <taxon>Culicoidea</taxon>
        <taxon>Culicidae</taxon>
        <taxon>Anophelinae</taxon>
        <taxon>Anopheles</taxon>
    </lineage>
</organism>
<dbReference type="AlphaFoldDB" id="A0A182FYG6"/>
<dbReference type="Proteomes" id="UP000069272">
    <property type="component" value="Chromosome 3L"/>
</dbReference>
<accession>A0A182FYG6</accession>
<dbReference type="VEuPathDB" id="VectorBase:AALB014656"/>